<sequence>WMSVHSRFHGAIEITTEPQEFADLDSSNIGKEAQRYCLIFVAVVYVLSFVFLAMFYSFLSLILIGPMILIIVWWVHYRKEERLALIERRRSQRFNRFICSFSHIDTLVLDSLRDNYSYSVFDATISTFGQLHIERLTVRELKCGQGIQKRLIELARKHRIQHIFVIVETCTIDRLRLFFLALAKMGTAVNIYEDCLRADANGHDLCFHRPQSFWNAMRSSLEREGVRMTVSTQGDPQFNIR</sequence>
<dbReference type="EMBL" id="BTRK01000002">
    <property type="protein sequence ID" value="GMR36130.1"/>
    <property type="molecule type" value="Genomic_DNA"/>
</dbReference>
<evidence type="ECO:0000313" key="2">
    <source>
        <dbReference type="EMBL" id="GMR36130.1"/>
    </source>
</evidence>
<feature type="transmembrane region" description="Helical" evidence="1">
    <location>
        <begin position="36"/>
        <end position="55"/>
    </location>
</feature>
<accession>A0AAN4ZEE6</accession>
<keyword evidence="3" id="KW-1185">Reference proteome</keyword>
<feature type="non-terminal residue" evidence="2">
    <location>
        <position position="241"/>
    </location>
</feature>
<evidence type="ECO:0000313" key="3">
    <source>
        <dbReference type="Proteomes" id="UP001328107"/>
    </source>
</evidence>
<organism evidence="2 3">
    <name type="scientific">Pristionchus mayeri</name>
    <dbReference type="NCBI Taxonomy" id="1317129"/>
    <lineage>
        <taxon>Eukaryota</taxon>
        <taxon>Metazoa</taxon>
        <taxon>Ecdysozoa</taxon>
        <taxon>Nematoda</taxon>
        <taxon>Chromadorea</taxon>
        <taxon>Rhabditida</taxon>
        <taxon>Rhabditina</taxon>
        <taxon>Diplogasteromorpha</taxon>
        <taxon>Diplogasteroidea</taxon>
        <taxon>Neodiplogasteridae</taxon>
        <taxon>Pristionchus</taxon>
    </lineage>
</organism>
<name>A0AAN4ZEE6_9BILA</name>
<dbReference type="AlphaFoldDB" id="A0AAN4ZEE6"/>
<dbReference type="Proteomes" id="UP001328107">
    <property type="component" value="Unassembled WGS sequence"/>
</dbReference>
<reference evidence="3" key="1">
    <citation type="submission" date="2022-10" db="EMBL/GenBank/DDBJ databases">
        <title>Genome assembly of Pristionchus species.</title>
        <authorList>
            <person name="Yoshida K."/>
            <person name="Sommer R.J."/>
        </authorList>
    </citation>
    <scope>NUCLEOTIDE SEQUENCE [LARGE SCALE GENOMIC DNA]</scope>
    <source>
        <strain evidence="3">RS5460</strain>
    </source>
</reference>
<keyword evidence="1" id="KW-0812">Transmembrane</keyword>
<feature type="non-terminal residue" evidence="2">
    <location>
        <position position="1"/>
    </location>
</feature>
<protein>
    <submittedName>
        <fullName evidence="2">Uncharacterized protein</fullName>
    </submittedName>
</protein>
<proteinExistence type="predicted"/>
<gene>
    <name evidence="2" type="ORF">PMAYCL1PPCAC_06325</name>
</gene>
<keyword evidence="1" id="KW-0472">Membrane</keyword>
<comment type="caution">
    <text evidence="2">The sequence shown here is derived from an EMBL/GenBank/DDBJ whole genome shotgun (WGS) entry which is preliminary data.</text>
</comment>
<feature type="transmembrane region" description="Helical" evidence="1">
    <location>
        <begin position="61"/>
        <end position="77"/>
    </location>
</feature>
<evidence type="ECO:0000256" key="1">
    <source>
        <dbReference type="SAM" id="Phobius"/>
    </source>
</evidence>
<keyword evidence="1" id="KW-1133">Transmembrane helix</keyword>